<protein>
    <recommendedName>
        <fullName evidence="3">Enediyne biosynthesis protein</fullName>
    </recommendedName>
</protein>
<evidence type="ECO:0000256" key="1">
    <source>
        <dbReference type="SAM" id="MobiDB-lite"/>
    </source>
</evidence>
<reference evidence="2" key="1">
    <citation type="journal article" date="2013" name="Proc. Natl. Acad. Sci. U.S.A.">
        <title>A new member of the 4-methylideneimidazole-5-one-containing aminomutase family from the enediyne kedarcidin biosynthetic pathway.</title>
        <authorList>
            <person name="Huang S.X."/>
            <person name="Lohman J.R."/>
            <person name="Huang T."/>
            <person name="Shen B."/>
        </authorList>
    </citation>
    <scope>NUCLEOTIDE SEQUENCE</scope>
    <source>
        <strain evidence="2">ATCC 53650</strain>
    </source>
</reference>
<dbReference type="EMBL" id="JX679499">
    <property type="protein sequence ID" value="AFV52143.1"/>
    <property type="molecule type" value="Genomic_DNA"/>
</dbReference>
<evidence type="ECO:0008006" key="3">
    <source>
        <dbReference type="Google" id="ProtNLM"/>
    </source>
</evidence>
<proteinExistence type="predicted"/>
<accession>K4NYG3</accession>
<organism evidence="2">
    <name type="scientific">Streptoalloteichus sp. ATCC 53650</name>
    <dbReference type="NCBI Taxonomy" id="756733"/>
    <lineage>
        <taxon>Bacteria</taxon>
        <taxon>Bacillati</taxon>
        <taxon>Actinomycetota</taxon>
        <taxon>Actinomycetes</taxon>
        <taxon>Pseudonocardiales</taxon>
        <taxon>Pseudonocardiaceae</taxon>
        <taxon>Streptoalloteichus</taxon>
    </lineage>
</organism>
<feature type="region of interest" description="Disordered" evidence="1">
    <location>
        <begin position="322"/>
        <end position="341"/>
    </location>
</feature>
<dbReference type="Pfam" id="PF08012">
    <property type="entry name" value="DUF1702"/>
    <property type="match status" value="1"/>
</dbReference>
<sequence length="341" mass="36492">MPGLIGSLRRLALTPSLRSTGFAARGFPGAASPAVTRLEAIPQTVVCGFEWGIDAPDRWELERKLELVDVDLRGFAYEGAVMATTVRDAMGRGSRTRDLLLGGGRPHLLLSYIGIGFAMARLPRRLWSRVLPDLDELPWHPTAAWLVVDGYGFDLAYFHTERWVHRQELPRPYPWLGDSAYFMRAFDQGVGRALWFIHGARAAGVAAAVAGFPAGRHADLWSGVGLAAAFAGGCDEADLAALRHAEGGHRAELALGAALAAKARAAAGFTPPHTAAATDVLTGLPAAEAAALVDRTAVHERGAADVPPYELWRARIRAEFVDRASSRADSPGTGGHRAEPE</sequence>
<name>K4NYG3_9PSEU</name>
<dbReference type="InterPro" id="IPR012964">
    <property type="entry name" value="DUF1702"/>
</dbReference>
<dbReference type="AlphaFoldDB" id="K4NYG3"/>
<evidence type="ECO:0000313" key="2">
    <source>
        <dbReference type="EMBL" id="AFV52143.1"/>
    </source>
</evidence>
<dbReference type="KEGG" id="ag:AFV52143"/>